<dbReference type="InterPro" id="IPR017531">
    <property type="entry name" value="Hydrolase-1_PEP"/>
</dbReference>
<keyword evidence="2" id="KW-0378">Hydrolase</keyword>
<protein>
    <submittedName>
        <fullName evidence="2">Hydrolase 1, exosortase A system-associated</fullName>
    </submittedName>
</protein>
<dbReference type="OrthoDB" id="249225at2"/>
<dbReference type="GO" id="GO:0016787">
    <property type="term" value="F:hydrolase activity"/>
    <property type="evidence" value="ECO:0007669"/>
    <property type="project" value="UniProtKB-KW"/>
</dbReference>
<keyword evidence="3" id="KW-1185">Reference proteome</keyword>
<comment type="caution">
    <text evidence="2">The sequence shown here is derived from an EMBL/GenBank/DDBJ whole genome shotgun (WGS) entry which is preliminary data.</text>
</comment>
<proteinExistence type="predicted"/>
<dbReference type="SUPFAM" id="SSF53474">
    <property type="entry name" value="alpha/beta-Hydrolases"/>
    <property type="match status" value="1"/>
</dbReference>
<reference evidence="2 3" key="1">
    <citation type="submission" date="2018-08" db="EMBL/GenBank/DDBJ databases">
        <title>The multiple taxonomic identification of Sphingomonas gilva.</title>
        <authorList>
            <person name="Zhu D."/>
            <person name="Zheng S."/>
        </authorList>
    </citation>
    <scope>NUCLEOTIDE SEQUENCE [LARGE SCALE GENOMIC DNA]</scope>
    <source>
        <strain evidence="2 3">ZDH117</strain>
    </source>
</reference>
<dbReference type="AlphaFoldDB" id="A0A396RLD9"/>
<dbReference type="Proteomes" id="UP000266693">
    <property type="component" value="Unassembled WGS sequence"/>
</dbReference>
<name>A0A396RLD9_9SPHN</name>
<dbReference type="RefSeq" id="WP_118864313.1">
    <property type="nucleotide sequence ID" value="NZ_QWLV01000005.1"/>
</dbReference>
<dbReference type="Pfam" id="PF12697">
    <property type="entry name" value="Abhydrolase_6"/>
    <property type="match status" value="1"/>
</dbReference>
<evidence type="ECO:0000313" key="3">
    <source>
        <dbReference type="Proteomes" id="UP000266693"/>
    </source>
</evidence>
<dbReference type="EMBL" id="QWLV01000005">
    <property type="protein sequence ID" value="RHW17147.1"/>
    <property type="molecule type" value="Genomic_DNA"/>
</dbReference>
<evidence type="ECO:0000313" key="2">
    <source>
        <dbReference type="EMBL" id="RHW17147.1"/>
    </source>
</evidence>
<organism evidence="2 3">
    <name type="scientific">Sphingomonas gilva</name>
    <dbReference type="NCBI Taxonomy" id="2305907"/>
    <lineage>
        <taxon>Bacteria</taxon>
        <taxon>Pseudomonadati</taxon>
        <taxon>Pseudomonadota</taxon>
        <taxon>Alphaproteobacteria</taxon>
        <taxon>Sphingomonadales</taxon>
        <taxon>Sphingomonadaceae</taxon>
        <taxon>Sphingomonas</taxon>
    </lineage>
</organism>
<gene>
    <name evidence="2" type="ORF">D1610_11385</name>
</gene>
<dbReference type="NCBIfam" id="TIGR03100">
    <property type="entry name" value="hydr1_PEP"/>
    <property type="match status" value="1"/>
</dbReference>
<feature type="domain" description="AB hydrolase-1" evidence="1">
    <location>
        <begin position="42"/>
        <end position="242"/>
    </location>
</feature>
<evidence type="ECO:0000259" key="1">
    <source>
        <dbReference type="Pfam" id="PF12697"/>
    </source>
</evidence>
<sequence length="259" mass="27390">MPRRVITFPCEGATLFGTLDEASGRTGLLIVSGGNEIRIGAHRGMAWLAAQIAAAGYPVLRYDRRGIGDSEGDNGGFEGAGPDLGAALAAFREHGVDRVIGFGNCDAASLLALDGRALDGLILANPWVIEAMDDLPAPAAIRARYAQRLRDPAEWRRLLTGGVDLGKLARGLGRMLPGKDAGGLAQRIAGGLRGFGGPITLLLAERDNTAIAFADAWRGKAFDAVRDRARIERLPSASHSFASAEDQLWLREKVLAALV</sequence>
<accession>A0A396RLD9</accession>
<dbReference type="Gene3D" id="3.40.50.1820">
    <property type="entry name" value="alpha/beta hydrolase"/>
    <property type="match status" value="1"/>
</dbReference>
<dbReference type="InterPro" id="IPR000073">
    <property type="entry name" value="AB_hydrolase_1"/>
</dbReference>
<dbReference type="InterPro" id="IPR029058">
    <property type="entry name" value="AB_hydrolase_fold"/>
</dbReference>